<dbReference type="Proteomes" id="UP000254701">
    <property type="component" value="Unassembled WGS sequence"/>
</dbReference>
<dbReference type="AlphaFoldDB" id="A0A380WDT7"/>
<dbReference type="RefSeq" id="WP_115729644.1">
    <property type="nucleotide sequence ID" value="NZ_BAAAVY010000011.1"/>
</dbReference>
<evidence type="ECO:0000313" key="3">
    <source>
        <dbReference type="Proteomes" id="UP000254701"/>
    </source>
</evidence>
<reference evidence="2 3" key="1">
    <citation type="submission" date="2018-06" db="EMBL/GenBank/DDBJ databases">
        <authorList>
            <consortium name="Pathogen Informatics"/>
            <person name="Doyle S."/>
        </authorList>
    </citation>
    <scope>NUCLEOTIDE SEQUENCE [LARGE SCALE GENOMIC DNA]</scope>
    <source>
        <strain evidence="2 3">NCTC10684</strain>
    </source>
</reference>
<keyword evidence="1" id="KW-1133">Transmembrane helix</keyword>
<sequence>MASTREEIQADLEEQISQLTKQVASLTKTMSKRGSAALADSRESASELYEGFYDRFTEALPAMRKQARVAQKTAQDNPMTTALVGVAVFGLLAALLSRR</sequence>
<keyword evidence="1" id="KW-0472">Membrane</keyword>
<feature type="transmembrane region" description="Helical" evidence="1">
    <location>
        <begin position="79"/>
        <end position="96"/>
    </location>
</feature>
<name>A0A380WDT7_AMIAI</name>
<accession>A0A380WDT7</accession>
<organism evidence="2 3">
    <name type="scientific">Aminobacter aminovorans</name>
    <name type="common">Chelatobacter heintzii</name>
    <dbReference type="NCBI Taxonomy" id="83263"/>
    <lineage>
        <taxon>Bacteria</taxon>
        <taxon>Pseudomonadati</taxon>
        <taxon>Pseudomonadota</taxon>
        <taxon>Alphaproteobacteria</taxon>
        <taxon>Hyphomicrobiales</taxon>
        <taxon>Phyllobacteriaceae</taxon>
        <taxon>Aminobacter</taxon>
    </lineage>
</organism>
<protein>
    <submittedName>
        <fullName evidence="2">Bacterial protein of uncharacterized function (DUF883)</fullName>
    </submittedName>
</protein>
<dbReference type="OrthoDB" id="8116815at2"/>
<evidence type="ECO:0000313" key="2">
    <source>
        <dbReference type="EMBL" id="SUU87081.1"/>
    </source>
</evidence>
<gene>
    <name evidence="2" type="ORF">NCTC10684_00272</name>
</gene>
<keyword evidence="1" id="KW-0812">Transmembrane</keyword>
<evidence type="ECO:0000256" key="1">
    <source>
        <dbReference type="SAM" id="Phobius"/>
    </source>
</evidence>
<proteinExistence type="predicted"/>
<dbReference type="EMBL" id="UFSM01000001">
    <property type="protein sequence ID" value="SUU87081.1"/>
    <property type="molecule type" value="Genomic_DNA"/>
</dbReference>